<comment type="caution">
    <text evidence="9">The sequence shown here is derived from an EMBL/GenBank/DDBJ whole genome shotgun (WGS) entry which is preliminary data.</text>
</comment>
<dbReference type="SUPFAM" id="SSF53756">
    <property type="entry name" value="UDP-Glycosyltransferase/glycogen phosphorylase"/>
    <property type="match status" value="1"/>
</dbReference>
<dbReference type="AlphaFoldDB" id="A0A367EF07"/>
<dbReference type="InterPro" id="IPR043149">
    <property type="entry name" value="TagF_N"/>
</dbReference>
<reference evidence="9 10" key="1">
    <citation type="submission" date="2018-06" db="EMBL/GenBank/DDBJ databases">
        <title>Streptomyces reniochalinae sp. nov. and Streptomyces diacarnus sp. nov. from marine sponges.</title>
        <authorList>
            <person name="Li L."/>
        </authorList>
    </citation>
    <scope>NUCLEOTIDE SEQUENCE [LARGE SCALE GENOMIC DNA]</scope>
    <source>
        <strain evidence="9 10">LHW51701</strain>
    </source>
</reference>
<protein>
    <submittedName>
        <fullName evidence="9">CDP-glycerol:glycerophosphate glycerophosphotransferase</fullName>
    </submittedName>
</protein>
<evidence type="ECO:0000256" key="1">
    <source>
        <dbReference type="ARBA" id="ARBA00004202"/>
    </source>
</evidence>
<keyword evidence="6" id="KW-0472">Membrane</keyword>
<proteinExistence type="inferred from homology"/>
<keyword evidence="5" id="KW-0777">Teichoic acid biosynthesis</keyword>
<dbReference type="InterPro" id="IPR051612">
    <property type="entry name" value="Teichoic_Acid_Biosynth"/>
</dbReference>
<keyword evidence="4 9" id="KW-0808">Transferase</keyword>
<dbReference type="GO" id="GO:0019350">
    <property type="term" value="P:teichoic acid biosynthetic process"/>
    <property type="evidence" value="ECO:0007669"/>
    <property type="project" value="UniProtKB-KW"/>
</dbReference>
<feature type="domain" description="Glycosyltransferase 2-like" evidence="8">
    <location>
        <begin position="5"/>
        <end position="103"/>
    </location>
</feature>
<dbReference type="FunFam" id="3.90.550.10:FF:000196">
    <property type="entry name" value="Glycosyl transferase"/>
    <property type="match status" value="1"/>
</dbReference>
<dbReference type="InterPro" id="IPR001173">
    <property type="entry name" value="Glyco_trans_2-like"/>
</dbReference>
<dbReference type="Pfam" id="PF00535">
    <property type="entry name" value="Glycos_transf_2"/>
    <property type="match status" value="1"/>
</dbReference>
<dbReference type="InterPro" id="IPR029044">
    <property type="entry name" value="Nucleotide-diphossugar_trans"/>
</dbReference>
<dbReference type="GO" id="GO:0005886">
    <property type="term" value="C:plasma membrane"/>
    <property type="evidence" value="ECO:0007669"/>
    <property type="project" value="UniProtKB-SubCell"/>
</dbReference>
<dbReference type="InterPro" id="IPR043148">
    <property type="entry name" value="TagF_C"/>
</dbReference>
<dbReference type="Gene3D" id="3.90.550.10">
    <property type="entry name" value="Spore Coat Polysaccharide Biosynthesis Protein SpsA, Chain A"/>
    <property type="match status" value="1"/>
</dbReference>
<evidence type="ECO:0000256" key="2">
    <source>
        <dbReference type="ARBA" id="ARBA00010488"/>
    </source>
</evidence>
<dbReference type="PANTHER" id="PTHR37316:SF3">
    <property type="entry name" value="TEICHOIC ACID GLYCEROL-PHOSPHATE TRANSFERASE"/>
    <property type="match status" value="1"/>
</dbReference>
<evidence type="ECO:0000313" key="10">
    <source>
        <dbReference type="Proteomes" id="UP000252914"/>
    </source>
</evidence>
<dbReference type="Gene3D" id="3.40.50.12580">
    <property type="match status" value="1"/>
</dbReference>
<dbReference type="Proteomes" id="UP000252914">
    <property type="component" value="Unassembled WGS sequence"/>
</dbReference>
<dbReference type="GO" id="GO:0047355">
    <property type="term" value="F:CDP-glycerol glycerophosphotransferase activity"/>
    <property type="evidence" value="ECO:0007669"/>
    <property type="project" value="InterPro"/>
</dbReference>
<keyword evidence="3" id="KW-1003">Cell membrane</keyword>
<dbReference type="InterPro" id="IPR007554">
    <property type="entry name" value="Glycerophosphate_synth"/>
</dbReference>
<evidence type="ECO:0000256" key="3">
    <source>
        <dbReference type="ARBA" id="ARBA00022475"/>
    </source>
</evidence>
<dbReference type="EMBL" id="QOIN01000061">
    <property type="protein sequence ID" value="RCG16235.1"/>
    <property type="molecule type" value="Genomic_DNA"/>
</dbReference>
<evidence type="ECO:0000256" key="7">
    <source>
        <dbReference type="SAM" id="MobiDB-lite"/>
    </source>
</evidence>
<evidence type="ECO:0000259" key="8">
    <source>
        <dbReference type="Pfam" id="PF00535"/>
    </source>
</evidence>
<feature type="region of interest" description="Disordered" evidence="7">
    <location>
        <begin position="729"/>
        <end position="774"/>
    </location>
</feature>
<evidence type="ECO:0000256" key="6">
    <source>
        <dbReference type="ARBA" id="ARBA00023136"/>
    </source>
</evidence>
<gene>
    <name evidence="9" type="ORF">DTL70_28820</name>
</gene>
<dbReference type="Pfam" id="PF04464">
    <property type="entry name" value="Glyphos_transf"/>
    <property type="match status" value="1"/>
</dbReference>
<comment type="similarity">
    <text evidence="2">Belongs to the CDP-glycerol glycerophosphotransferase family.</text>
</comment>
<sequence>MVRFSVVVPVFKVQGYLRECLDSVLEQSFTDLELIAVDDRSPDHSGSILDEYEARDPRVRVLHLRENVGLGRARNAGVALAEGEYLLFLDSDDSYLPGALEAIDAQLTACRGPDVLVFDHQRSYWWGRQEPSSFGRQLAATGTQTFSAAENPDLLTLFHVAWNKAYRRAFYEEEELSFAPGLYEDAPVSNEAMVCARTIGCLPRICVDYRQRHRGAITRSPGRGHFDIFPQYASMFAFLDRRPHLDAHRRLLFERMVSHLVFCLRRRERVRPADRRAYFRHAARHYRTHQPPGFTPPRRATRDFWLLAHGAYPLFAARETVRRAKGRTWRGARAARRRLARRYHRLYYALQRRLPLQDDLAVYAAYWYRGAACNPAAVEQRARQLAPHLRNVWIVKPDAVATLPPAADHVVPGSPRYWRTLARAKYFVNNVNFPDHLVKRPGQVHVMTHHGTPLKTMGLDQQPYPAAAQMSFRKLLSRADRWDVSVTSNPHSAEVWDRVYPCAHEDLPAGYPRNDRYATATAEEVAGIRARLGIPRGRVALLYAPTARDYRKGFVPRLDLERLSAGLGEEYVLLVRTHYYYGRNSVLRALHARGLVRDVSRHPSTEDLCLAADALITDYSSLMFDYANLDRPLVIHAPDWESYRDARGVYFDLLSGRPGETPGPVTRTEEELIAVLRSGTWRGPEARALRAAFRERFCPWDDGRAAERVVRSALLGEDPAALPALLPLPERPVAPSPEEAEAAVAPDPDLTTWGLGTTPWPASDDLDQPPTPAP</sequence>
<dbReference type="SUPFAM" id="SSF53448">
    <property type="entry name" value="Nucleotide-diphospho-sugar transferases"/>
    <property type="match status" value="1"/>
</dbReference>
<dbReference type="CDD" id="cd00761">
    <property type="entry name" value="Glyco_tranf_GTA_type"/>
    <property type="match status" value="1"/>
</dbReference>
<organism evidence="9 10">
    <name type="scientific">Streptomyces diacarni</name>
    <dbReference type="NCBI Taxonomy" id="2800381"/>
    <lineage>
        <taxon>Bacteria</taxon>
        <taxon>Bacillati</taxon>
        <taxon>Actinomycetota</taxon>
        <taxon>Actinomycetes</taxon>
        <taxon>Kitasatosporales</taxon>
        <taxon>Streptomycetaceae</taxon>
        <taxon>Streptomyces</taxon>
    </lineage>
</organism>
<dbReference type="Gene3D" id="3.40.50.11820">
    <property type="match status" value="1"/>
</dbReference>
<dbReference type="RefSeq" id="WP_114024944.1">
    <property type="nucleotide sequence ID" value="NZ_QOIN01000061.1"/>
</dbReference>
<accession>A0A367EF07</accession>
<evidence type="ECO:0000256" key="5">
    <source>
        <dbReference type="ARBA" id="ARBA00022944"/>
    </source>
</evidence>
<name>A0A367EF07_9ACTN</name>
<feature type="compositionally biased region" description="Low complexity" evidence="7">
    <location>
        <begin position="736"/>
        <end position="746"/>
    </location>
</feature>
<comment type="subcellular location">
    <subcellularLocation>
        <location evidence="1">Cell membrane</location>
        <topology evidence="1">Peripheral membrane protein</topology>
    </subcellularLocation>
</comment>
<evidence type="ECO:0000256" key="4">
    <source>
        <dbReference type="ARBA" id="ARBA00022679"/>
    </source>
</evidence>
<keyword evidence="10" id="KW-1185">Reference proteome</keyword>
<dbReference type="PANTHER" id="PTHR37316">
    <property type="entry name" value="TEICHOIC ACID GLYCEROL-PHOSPHATE PRIMASE"/>
    <property type="match status" value="1"/>
</dbReference>
<evidence type="ECO:0000313" key="9">
    <source>
        <dbReference type="EMBL" id="RCG16235.1"/>
    </source>
</evidence>